<dbReference type="Gene3D" id="2.90.10.10">
    <property type="entry name" value="Bulb-type lectin domain"/>
    <property type="match status" value="2"/>
</dbReference>
<name>A0A7S4QYK3_9STRA</name>
<sequence length="342" mass="38766">MRRITSIAVFAAALMLSGIDATNAKNLRSLNTGYGYRIIMNSDDNDTLLSGEVRSKFQRKCVLELTDEGELITYRRRNNGKLAKKWQSGSRGSDKGHYKTSLQKDGNLVTKNIDTGEVVWSTRSQDPDGQDWVCGKPTYYLLFGNGGVSSKSGECNLSIWKQRPGCPIDENSYYSTVRSWWWSNAHDIMGRNIYRQYAPMNFVLQKGEVSYGFWGPDGEYTMMLDQTCNLVVFEGNTIKDKNNIVWSSEDDGAENVDPSGDCHLFAKTKNPYDSSGQGELVLYKGPYKRGIQNSYEDRGRRYWSRNVTCAREEDGTYHVTFTTDGPHGFDFSCYNGVDGYDW</sequence>
<keyword evidence="1" id="KW-0732">Signal</keyword>
<feature type="chain" id="PRO_5031008860" description="Bulb-type lectin domain-containing protein" evidence="1">
    <location>
        <begin position="25"/>
        <end position="342"/>
    </location>
</feature>
<dbReference type="InterPro" id="IPR036426">
    <property type="entry name" value="Bulb-type_lectin_dom_sf"/>
</dbReference>
<feature type="domain" description="Bulb-type lectin" evidence="2">
    <location>
        <begin position="1"/>
        <end position="123"/>
    </location>
</feature>
<dbReference type="EMBL" id="HBNS01012392">
    <property type="protein sequence ID" value="CAE4597901.1"/>
    <property type="molecule type" value="Transcribed_RNA"/>
</dbReference>
<accession>A0A7S4QYK3</accession>
<proteinExistence type="predicted"/>
<evidence type="ECO:0000256" key="1">
    <source>
        <dbReference type="SAM" id="SignalP"/>
    </source>
</evidence>
<protein>
    <recommendedName>
        <fullName evidence="2">Bulb-type lectin domain-containing protein</fullName>
    </recommendedName>
</protein>
<evidence type="ECO:0000313" key="3">
    <source>
        <dbReference type="EMBL" id="CAE4597901.1"/>
    </source>
</evidence>
<dbReference type="InterPro" id="IPR001480">
    <property type="entry name" value="Bulb-type_lectin_dom"/>
</dbReference>
<dbReference type="SUPFAM" id="SSF51110">
    <property type="entry name" value="alpha-D-mannose-specific plant lectins"/>
    <property type="match status" value="1"/>
</dbReference>
<gene>
    <name evidence="3" type="ORF">DBRI00130_LOCUS10003</name>
</gene>
<feature type="signal peptide" evidence="1">
    <location>
        <begin position="1"/>
        <end position="24"/>
    </location>
</feature>
<evidence type="ECO:0000259" key="2">
    <source>
        <dbReference type="PROSITE" id="PS50927"/>
    </source>
</evidence>
<reference evidence="3" key="1">
    <citation type="submission" date="2021-01" db="EMBL/GenBank/DDBJ databases">
        <authorList>
            <person name="Corre E."/>
            <person name="Pelletier E."/>
            <person name="Niang G."/>
            <person name="Scheremetjew M."/>
            <person name="Finn R."/>
            <person name="Kale V."/>
            <person name="Holt S."/>
            <person name="Cochrane G."/>
            <person name="Meng A."/>
            <person name="Brown T."/>
            <person name="Cohen L."/>
        </authorList>
    </citation>
    <scope>NUCLEOTIDE SEQUENCE</scope>
    <source>
        <strain evidence="3">GSO104</strain>
    </source>
</reference>
<dbReference type="PROSITE" id="PS50927">
    <property type="entry name" value="BULB_LECTIN"/>
    <property type="match status" value="1"/>
</dbReference>
<dbReference type="AlphaFoldDB" id="A0A7S4QYK3"/>
<organism evidence="3">
    <name type="scientific">Ditylum brightwellii</name>
    <dbReference type="NCBI Taxonomy" id="49249"/>
    <lineage>
        <taxon>Eukaryota</taxon>
        <taxon>Sar</taxon>
        <taxon>Stramenopiles</taxon>
        <taxon>Ochrophyta</taxon>
        <taxon>Bacillariophyta</taxon>
        <taxon>Mediophyceae</taxon>
        <taxon>Lithodesmiophycidae</taxon>
        <taxon>Lithodesmiales</taxon>
        <taxon>Lithodesmiaceae</taxon>
        <taxon>Ditylum</taxon>
    </lineage>
</organism>